<reference evidence="1 2" key="1">
    <citation type="journal article" date="2018" name="Front. Plant Sci.">
        <title>Red Clover (Trifolium pratense) and Zigzag Clover (T. medium) - A Picture of Genomic Similarities and Differences.</title>
        <authorList>
            <person name="Dluhosova J."/>
            <person name="Istvanek J."/>
            <person name="Nedelnik J."/>
            <person name="Repkova J."/>
        </authorList>
    </citation>
    <scope>NUCLEOTIDE SEQUENCE [LARGE SCALE GENOMIC DNA]</scope>
    <source>
        <strain evidence="2">cv. 10/8</strain>
        <tissue evidence="1">Leaf</tissue>
    </source>
</reference>
<protein>
    <submittedName>
        <fullName evidence="1">Uncharacterized protein</fullName>
    </submittedName>
</protein>
<sequence>MIVAARLGEGCRLSAFKSHDCMQSARSGPSD</sequence>
<evidence type="ECO:0000313" key="1">
    <source>
        <dbReference type="EMBL" id="MCI97684.1"/>
    </source>
</evidence>
<evidence type="ECO:0000313" key="2">
    <source>
        <dbReference type="Proteomes" id="UP000265520"/>
    </source>
</evidence>
<name>A0A392WAM2_9FABA</name>
<dbReference type="AlphaFoldDB" id="A0A392WAM2"/>
<organism evidence="1 2">
    <name type="scientific">Trifolium medium</name>
    <dbReference type="NCBI Taxonomy" id="97028"/>
    <lineage>
        <taxon>Eukaryota</taxon>
        <taxon>Viridiplantae</taxon>
        <taxon>Streptophyta</taxon>
        <taxon>Embryophyta</taxon>
        <taxon>Tracheophyta</taxon>
        <taxon>Spermatophyta</taxon>
        <taxon>Magnoliopsida</taxon>
        <taxon>eudicotyledons</taxon>
        <taxon>Gunneridae</taxon>
        <taxon>Pentapetalae</taxon>
        <taxon>rosids</taxon>
        <taxon>fabids</taxon>
        <taxon>Fabales</taxon>
        <taxon>Fabaceae</taxon>
        <taxon>Papilionoideae</taxon>
        <taxon>50 kb inversion clade</taxon>
        <taxon>NPAAA clade</taxon>
        <taxon>Hologalegina</taxon>
        <taxon>IRL clade</taxon>
        <taxon>Trifolieae</taxon>
        <taxon>Trifolium</taxon>
    </lineage>
</organism>
<dbReference type="EMBL" id="LXQA011451186">
    <property type="protein sequence ID" value="MCI97684.1"/>
    <property type="molecule type" value="Genomic_DNA"/>
</dbReference>
<dbReference type="Proteomes" id="UP000265520">
    <property type="component" value="Unassembled WGS sequence"/>
</dbReference>
<keyword evidence="2" id="KW-1185">Reference proteome</keyword>
<proteinExistence type="predicted"/>
<comment type="caution">
    <text evidence="1">The sequence shown here is derived from an EMBL/GenBank/DDBJ whole genome shotgun (WGS) entry which is preliminary data.</text>
</comment>
<accession>A0A392WAM2</accession>